<dbReference type="EMBL" id="PGGS01003939">
    <property type="protein sequence ID" value="PNG99144.1"/>
    <property type="molecule type" value="Genomic_DNA"/>
</dbReference>
<organism evidence="2 3">
    <name type="scientific">Tetrabaena socialis</name>
    <dbReference type="NCBI Taxonomy" id="47790"/>
    <lineage>
        <taxon>Eukaryota</taxon>
        <taxon>Viridiplantae</taxon>
        <taxon>Chlorophyta</taxon>
        <taxon>core chlorophytes</taxon>
        <taxon>Chlorophyceae</taxon>
        <taxon>CS clade</taxon>
        <taxon>Chlamydomonadales</taxon>
        <taxon>Tetrabaenaceae</taxon>
        <taxon>Tetrabaena</taxon>
    </lineage>
</organism>
<comment type="caution">
    <text evidence="2">The sequence shown here is derived from an EMBL/GenBank/DDBJ whole genome shotgun (WGS) entry which is preliminary data.</text>
</comment>
<dbReference type="GO" id="GO:0016020">
    <property type="term" value="C:membrane"/>
    <property type="evidence" value="ECO:0007669"/>
    <property type="project" value="InterPro"/>
</dbReference>
<evidence type="ECO:0000313" key="2">
    <source>
        <dbReference type="EMBL" id="PNG99144.1"/>
    </source>
</evidence>
<protein>
    <recommendedName>
        <fullName evidence="1">Squalene epoxidase domain-containing protein</fullName>
    </recommendedName>
</protein>
<dbReference type="Pfam" id="PF08491">
    <property type="entry name" value="SE"/>
    <property type="match status" value="1"/>
</dbReference>
<reference evidence="2 3" key="1">
    <citation type="journal article" date="2017" name="Mol. Biol. Evol.">
        <title>The 4-celled Tetrabaena socialis nuclear genome reveals the essential components for genetic control of cell number at the origin of multicellularity in the volvocine lineage.</title>
        <authorList>
            <person name="Featherston J."/>
            <person name="Arakaki Y."/>
            <person name="Hanschen E.R."/>
            <person name="Ferris P.J."/>
            <person name="Michod R.E."/>
            <person name="Olson B.J.S.C."/>
            <person name="Nozaki H."/>
            <person name="Durand P.M."/>
        </authorList>
    </citation>
    <scope>NUCLEOTIDE SEQUENCE [LARGE SCALE GENOMIC DNA]</scope>
    <source>
        <strain evidence="2 3">NIES-571</strain>
    </source>
</reference>
<dbReference type="InterPro" id="IPR013698">
    <property type="entry name" value="Squalene_epoxidase"/>
</dbReference>
<dbReference type="GO" id="GO:0050660">
    <property type="term" value="F:flavin adenine dinucleotide binding"/>
    <property type="evidence" value="ECO:0007669"/>
    <property type="project" value="InterPro"/>
</dbReference>
<feature type="domain" description="Squalene epoxidase" evidence="1">
    <location>
        <begin position="39"/>
        <end position="57"/>
    </location>
</feature>
<keyword evidence="3" id="KW-1185">Reference proteome</keyword>
<gene>
    <name evidence="2" type="ORF">TSOC_015083</name>
</gene>
<sequence length="60" mass="6572">MLVSDKGGAWEEGEVVTGVVYRHQPSDPQAAAVDRPARAHLTIVCDGMYSNLRRHLSVPK</sequence>
<proteinExistence type="predicted"/>
<evidence type="ECO:0000313" key="3">
    <source>
        <dbReference type="Proteomes" id="UP000236333"/>
    </source>
</evidence>
<feature type="non-terminal residue" evidence="2">
    <location>
        <position position="60"/>
    </location>
</feature>
<accession>A0A2J7ZFT9</accession>
<dbReference type="Proteomes" id="UP000236333">
    <property type="component" value="Unassembled WGS sequence"/>
</dbReference>
<name>A0A2J7ZFT9_9CHLO</name>
<evidence type="ECO:0000259" key="1">
    <source>
        <dbReference type="Pfam" id="PF08491"/>
    </source>
</evidence>
<dbReference type="AlphaFoldDB" id="A0A2J7ZFT9"/>
<dbReference type="GO" id="GO:0004506">
    <property type="term" value="F:squalene monooxygenase activity"/>
    <property type="evidence" value="ECO:0007669"/>
    <property type="project" value="InterPro"/>
</dbReference>